<accession>A0ABV8GFK8</accession>
<dbReference type="Gene3D" id="1.10.357.10">
    <property type="entry name" value="Tetracycline Repressor, domain 2"/>
    <property type="match status" value="1"/>
</dbReference>
<keyword evidence="1" id="KW-0805">Transcription regulation</keyword>
<evidence type="ECO:0000259" key="6">
    <source>
        <dbReference type="PROSITE" id="PS50977"/>
    </source>
</evidence>
<dbReference type="RefSeq" id="WP_379531591.1">
    <property type="nucleotide sequence ID" value="NZ_JBHSBI010000017.1"/>
</dbReference>
<evidence type="ECO:0000313" key="8">
    <source>
        <dbReference type="Proteomes" id="UP001595851"/>
    </source>
</evidence>
<organism evidence="7 8">
    <name type="scientific">Nonomuraea purpurea</name>
    <dbReference type="NCBI Taxonomy" id="1849276"/>
    <lineage>
        <taxon>Bacteria</taxon>
        <taxon>Bacillati</taxon>
        <taxon>Actinomycetota</taxon>
        <taxon>Actinomycetes</taxon>
        <taxon>Streptosporangiales</taxon>
        <taxon>Streptosporangiaceae</taxon>
        <taxon>Nonomuraea</taxon>
    </lineage>
</organism>
<evidence type="ECO:0000256" key="5">
    <source>
        <dbReference type="SAM" id="MobiDB-lite"/>
    </source>
</evidence>
<name>A0ABV8GFK8_9ACTN</name>
<protein>
    <submittedName>
        <fullName evidence="7">TetR/AcrR family transcriptional regulator</fullName>
    </submittedName>
</protein>
<dbReference type="SUPFAM" id="SSF46689">
    <property type="entry name" value="Homeodomain-like"/>
    <property type="match status" value="1"/>
</dbReference>
<dbReference type="Proteomes" id="UP001595851">
    <property type="component" value="Unassembled WGS sequence"/>
</dbReference>
<dbReference type="InterPro" id="IPR011075">
    <property type="entry name" value="TetR_C"/>
</dbReference>
<keyword evidence="8" id="KW-1185">Reference proteome</keyword>
<keyword evidence="3" id="KW-0804">Transcription</keyword>
<evidence type="ECO:0000256" key="3">
    <source>
        <dbReference type="ARBA" id="ARBA00023163"/>
    </source>
</evidence>
<feature type="domain" description="HTH tetR-type" evidence="6">
    <location>
        <begin position="11"/>
        <end position="71"/>
    </location>
</feature>
<gene>
    <name evidence="7" type="ORF">ACFOY2_30760</name>
</gene>
<evidence type="ECO:0000256" key="2">
    <source>
        <dbReference type="ARBA" id="ARBA00023125"/>
    </source>
</evidence>
<dbReference type="SUPFAM" id="SSF48498">
    <property type="entry name" value="Tetracyclin repressor-like, C-terminal domain"/>
    <property type="match status" value="1"/>
</dbReference>
<dbReference type="Pfam" id="PF16859">
    <property type="entry name" value="TetR_C_11"/>
    <property type="match status" value="1"/>
</dbReference>
<dbReference type="EMBL" id="JBHSBI010000017">
    <property type="protein sequence ID" value="MFC4011648.1"/>
    <property type="molecule type" value="Genomic_DNA"/>
</dbReference>
<dbReference type="InterPro" id="IPR009057">
    <property type="entry name" value="Homeodomain-like_sf"/>
</dbReference>
<evidence type="ECO:0000256" key="1">
    <source>
        <dbReference type="ARBA" id="ARBA00023015"/>
    </source>
</evidence>
<dbReference type="PROSITE" id="PS50977">
    <property type="entry name" value="HTH_TETR_2"/>
    <property type="match status" value="1"/>
</dbReference>
<dbReference type="InterPro" id="IPR001647">
    <property type="entry name" value="HTH_TetR"/>
</dbReference>
<evidence type="ECO:0000256" key="4">
    <source>
        <dbReference type="PROSITE-ProRule" id="PRU00335"/>
    </source>
</evidence>
<dbReference type="PANTHER" id="PTHR30055:SF148">
    <property type="entry name" value="TETR-FAMILY TRANSCRIPTIONAL REGULATOR"/>
    <property type="match status" value="1"/>
</dbReference>
<sequence>MTQPVGRPRDGRVDGAIAAAARELLAEHGYAQLTVDAVASRAGVGKAAIYRRHPTKQAMIFAAVMHDLELATPPDAGSLAADLAAVTHVIVSSLSAPPPGVVPGLLADVHADAGLAEAFAGTFIKAERDCITEVLDRAVGRGELPRRPDPAAVHAMLLGPIFAWLFLLVEEPERLPGFAADLAAGLARLLTSDPADDTPHPDSTPAPAPRGHLGT</sequence>
<dbReference type="PRINTS" id="PR00455">
    <property type="entry name" value="HTHTETR"/>
</dbReference>
<comment type="caution">
    <text evidence="7">The sequence shown here is derived from an EMBL/GenBank/DDBJ whole genome shotgun (WGS) entry which is preliminary data.</text>
</comment>
<dbReference type="InterPro" id="IPR036271">
    <property type="entry name" value="Tet_transcr_reg_TetR-rel_C_sf"/>
</dbReference>
<evidence type="ECO:0000313" key="7">
    <source>
        <dbReference type="EMBL" id="MFC4011648.1"/>
    </source>
</evidence>
<feature type="DNA-binding region" description="H-T-H motif" evidence="4">
    <location>
        <begin position="34"/>
        <end position="53"/>
    </location>
</feature>
<dbReference type="Pfam" id="PF00440">
    <property type="entry name" value="TetR_N"/>
    <property type="match status" value="1"/>
</dbReference>
<dbReference type="InterPro" id="IPR050109">
    <property type="entry name" value="HTH-type_TetR-like_transc_reg"/>
</dbReference>
<dbReference type="Gene3D" id="1.10.10.60">
    <property type="entry name" value="Homeodomain-like"/>
    <property type="match status" value="1"/>
</dbReference>
<reference evidence="8" key="1">
    <citation type="journal article" date="2019" name="Int. J. Syst. Evol. Microbiol.">
        <title>The Global Catalogue of Microorganisms (GCM) 10K type strain sequencing project: providing services to taxonomists for standard genome sequencing and annotation.</title>
        <authorList>
            <consortium name="The Broad Institute Genomics Platform"/>
            <consortium name="The Broad Institute Genome Sequencing Center for Infectious Disease"/>
            <person name="Wu L."/>
            <person name="Ma J."/>
        </authorList>
    </citation>
    <scope>NUCLEOTIDE SEQUENCE [LARGE SCALE GENOMIC DNA]</scope>
    <source>
        <strain evidence="8">TBRC 1276</strain>
    </source>
</reference>
<keyword evidence="2 4" id="KW-0238">DNA-binding</keyword>
<proteinExistence type="predicted"/>
<dbReference type="PANTHER" id="PTHR30055">
    <property type="entry name" value="HTH-TYPE TRANSCRIPTIONAL REGULATOR RUTR"/>
    <property type="match status" value="1"/>
</dbReference>
<feature type="region of interest" description="Disordered" evidence="5">
    <location>
        <begin position="192"/>
        <end position="215"/>
    </location>
</feature>